<dbReference type="AlphaFoldDB" id="A0A915JGC6"/>
<organism evidence="1 2">
    <name type="scientific">Romanomermis culicivorax</name>
    <name type="common">Nematode worm</name>
    <dbReference type="NCBI Taxonomy" id="13658"/>
    <lineage>
        <taxon>Eukaryota</taxon>
        <taxon>Metazoa</taxon>
        <taxon>Ecdysozoa</taxon>
        <taxon>Nematoda</taxon>
        <taxon>Enoplea</taxon>
        <taxon>Dorylaimia</taxon>
        <taxon>Mermithida</taxon>
        <taxon>Mermithoidea</taxon>
        <taxon>Mermithidae</taxon>
        <taxon>Romanomermis</taxon>
    </lineage>
</organism>
<evidence type="ECO:0000313" key="2">
    <source>
        <dbReference type="WBParaSite" id="nRc.2.0.1.t25359-RA"/>
    </source>
</evidence>
<dbReference type="Proteomes" id="UP000887565">
    <property type="component" value="Unplaced"/>
</dbReference>
<protein>
    <submittedName>
        <fullName evidence="2">Uncharacterized protein</fullName>
    </submittedName>
</protein>
<evidence type="ECO:0000313" key="1">
    <source>
        <dbReference type="Proteomes" id="UP000887565"/>
    </source>
</evidence>
<proteinExistence type="predicted"/>
<keyword evidence="1" id="KW-1185">Reference proteome</keyword>
<reference evidence="2" key="1">
    <citation type="submission" date="2022-11" db="UniProtKB">
        <authorList>
            <consortium name="WormBaseParasite"/>
        </authorList>
    </citation>
    <scope>IDENTIFICATION</scope>
</reference>
<dbReference type="WBParaSite" id="nRc.2.0.1.t25359-RA">
    <property type="protein sequence ID" value="nRc.2.0.1.t25359-RA"/>
    <property type="gene ID" value="nRc.2.0.1.g25359"/>
</dbReference>
<accession>A0A915JGC6</accession>
<name>A0A915JGC6_ROMCU</name>
<sequence>MRLPEPQKVLHSRTLCGSVNRTKPQCGCGLLPAKSLTFLPVAAKDITVHEFCNVTNTEDLSIEFAKQHNLILAADNIRQQHQRDGFCLMGTPNCNGELRETTVYNARRHKNYDVMRCSGCTRLVPKMQ</sequence>